<reference evidence="2 3" key="1">
    <citation type="submission" date="2020-04" db="EMBL/GenBank/DDBJ databases">
        <title>CFH 90308 Microbacterium sp.</title>
        <authorList>
            <person name="Nie G."/>
            <person name="Ming H."/>
            <person name="Xia T."/>
        </authorList>
    </citation>
    <scope>NUCLEOTIDE SEQUENCE [LARGE SCALE GENOMIC DNA]</scope>
    <source>
        <strain evidence="2 3">CFH 90308</strain>
    </source>
</reference>
<dbReference type="EMBL" id="JABACI010000001">
    <property type="protein sequence ID" value="NLP82600.1"/>
    <property type="molecule type" value="Genomic_DNA"/>
</dbReference>
<dbReference type="RefSeq" id="WP_168911091.1">
    <property type="nucleotide sequence ID" value="NZ_JABACI010000001.1"/>
</dbReference>
<protein>
    <submittedName>
        <fullName evidence="2">Uncharacterized protein</fullName>
    </submittedName>
</protein>
<keyword evidence="1" id="KW-0812">Transmembrane</keyword>
<sequence>MDCTIACQLDRIADAMSGFDWNAFWATLIATIIGALVASLIGLAVARAERPQPFFRVEASQPSGNWWTNRDGEVGLPVELWNIGDGPAYNVRLTITGAPNASREIVTAKLEPGESLRSSITVPGHGELESNPLTGHYNDTRSVTWPAHADALITWQQPPQRHRVRRLRLALTNPFA</sequence>
<proteinExistence type="predicted"/>
<keyword evidence="1" id="KW-1133">Transmembrane helix</keyword>
<keyword evidence="3" id="KW-1185">Reference proteome</keyword>
<gene>
    <name evidence="2" type="ORF">HF576_01940</name>
</gene>
<evidence type="ECO:0000313" key="3">
    <source>
        <dbReference type="Proteomes" id="UP001429745"/>
    </source>
</evidence>
<name>A0ABX1K866_9MICO</name>
<dbReference type="Proteomes" id="UP001429745">
    <property type="component" value="Unassembled WGS sequence"/>
</dbReference>
<evidence type="ECO:0000256" key="1">
    <source>
        <dbReference type="SAM" id="Phobius"/>
    </source>
</evidence>
<evidence type="ECO:0000313" key="2">
    <source>
        <dbReference type="EMBL" id="NLP82600.1"/>
    </source>
</evidence>
<accession>A0ABX1K866</accession>
<comment type="caution">
    <text evidence="2">The sequence shown here is derived from an EMBL/GenBank/DDBJ whole genome shotgun (WGS) entry which is preliminary data.</text>
</comment>
<keyword evidence="1" id="KW-0472">Membrane</keyword>
<organism evidence="2 3">
    <name type="scientific">Microbacterium salsuginis</name>
    <dbReference type="NCBI Taxonomy" id="2722803"/>
    <lineage>
        <taxon>Bacteria</taxon>
        <taxon>Bacillati</taxon>
        <taxon>Actinomycetota</taxon>
        <taxon>Actinomycetes</taxon>
        <taxon>Micrococcales</taxon>
        <taxon>Microbacteriaceae</taxon>
        <taxon>Microbacterium</taxon>
    </lineage>
</organism>
<feature type="transmembrane region" description="Helical" evidence="1">
    <location>
        <begin position="23"/>
        <end position="46"/>
    </location>
</feature>